<dbReference type="EMBL" id="JACHIR010000001">
    <property type="protein sequence ID" value="MBB5893374.1"/>
    <property type="molecule type" value="Genomic_DNA"/>
</dbReference>
<evidence type="ECO:0000313" key="3">
    <source>
        <dbReference type="Proteomes" id="UP000585638"/>
    </source>
</evidence>
<sequence length="237" mass="23926">MSGSATASLTALNGVSAANELAQAPVGKALPVLDGLAGLLPWGGLRRGSTVVVRGSTTLLLALLAAATAEGSWAAVVGLPNLGLVAASELGVVVHRLALVPAPGSELVPVTAALLDGLDLVAVAKQPPAAEARRLSARARHRGSVLIPVGGWPGADLELDGTGRWSGLGNGHGRLHTRELTVRSRGRGAAARGSQVRLTLPGGRAISLPTDRPGLILPPDKPGVPPSDKPRLRQVVS</sequence>
<name>A0A7W9KK69_9PSEU</name>
<dbReference type="Proteomes" id="UP000585638">
    <property type="component" value="Unassembled WGS sequence"/>
</dbReference>
<dbReference type="AlphaFoldDB" id="A0A7W9KK69"/>
<keyword evidence="3" id="KW-1185">Reference proteome</keyword>
<gene>
    <name evidence="2" type="ORF">BJ998_004570</name>
</gene>
<evidence type="ECO:0008006" key="4">
    <source>
        <dbReference type="Google" id="ProtNLM"/>
    </source>
</evidence>
<evidence type="ECO:0000256" key="1">
    <source>
        <dbReference type="SAM" id="MobiDB-lite"/>
    </source>
</evidence>
<reference evidence="2 3" key="1">
    <citation type="submission" date="2020-08" db="EMBL/GenBank/DDBJ databases">
        <title>Sequencing the genomes of 1000 actinobacteria strains.</title>
        <authorList>
            <person name="Klenk H.-P."/>
        </authorList>
    </citation>
    <scope>NUCLEOTIDE SEQUENCE [LARGE SCALE GENOMIC DNA]</scope>
    <source>
        <strain evidence="2 3">DSM 43851</strain>
    </source>
</reference>
<evidence type="ECO:0000313" key="2">
    <source>
        <dbReference type="EMBL" id="MBB5893374.1"/>
    </source>
</evidence>
<proteinExistence type="predicted"/>
<comment type="caution">
    <text evidence="2">The sequence shown here is derived from an EMBL/GenBank/DDBJ whole genome shotgun (WGS) entry which is preliminary data.</text>
</comment>
<feature type="region of interest" description="Disordered" evidence="1">
    <location>
        <begin position="203"/>
        <end position="237"/>
    </location>
</feature>
<protein>
    <recommendedName>
        <fullName evidence="4">Protein RecA</fullName>
    </recommendedName>
</protein>
<dbReference type="RefSeq" id="WP_184864634.1">
    <property type="nucleotide sequence ID" value="NZ_BAAAWY010000018.1"/>
</dbReference>
<accession>A0A7W9KK69</accession>
<organism evidence="2 3">
    <name type="scientific">Kutzneria kofuensis</name>
    <dbReference type="NCBI Taxonomy" id="103725"/>
    <lineage>
        <taxon>Bacteria</taxon>
        <taxon>Bacillati</taxon>
        <taxon>Actinomycetota</taxon>
        <taxon>Actinomycetes</taxon>
        <taxon>Pseudonocardiales</taxon>
        <taxon>Pseudonocardiaceae</taxon>
        <taxon>Kutzneria</taxon>
    </lineage>
</organism>